<keyword evidence="4" id="KW-1185">Reference proteome</keyword>
<evidence type="ECO:0000256" key="1">
    <source>
        <dbReference type="SAM" id="Coils"/>
    </source>
</evidence>
<sequence>MNTQFAPFPESQNGNFTQQTLNHPQTNGVQWTRPPIWIRPPPYQAHMGLIMCNNKRLIVAMIQGQKIINQHAKEYTSQIDYFLFEEKIIQQLNPTVKIATRHPTNTSDYTLVTANMALNVKRCTQHPVKIYTRPNWRKCDKNLYKSSVENSLGNTYGQNKIPNNVESRIQKIESVLHKAGMKSIPSYRKLKTLLAKAYGTAILAKHLMKQSPHWKDKTNKNQDAVLENQTLKNKKRRLRQLQRQTHASKKEKFIKEIMQVSEKDSNNIS</sequence>
<proteinExistence type="predicted"/>
<organism evidence="3 4">
    <name type="scientific">Mytilus coruscus</name>
    <name type="common">Sea mussel</name>
    <dbReference type="NCBI Taxonomy" id="42192"/>
    <lineage>
        <taxon>Eukaryota</taxon>
        <taxon>Metazoa</taxon>
        <taxon>Spiralia</taxon>
        <taxon>Lophotrochozoa</taxon>
        <taxon>Mollusca</taxon>
        <taxon>Bivalvia</taxon>
        <taxon>Autobranchia</taxon>
        <taxon>Pteriomorphia</taxon>
        <taxon>Mytilida</taxon>
        <taxon>Mytiloidea</taxon>
        <taxon>Mytilidae</taxon>
        <taxon>Mytilinae</taxon>
        <taxon>Mytilus</taxon>
    </lineage>
</organism>
<dbReference type="AlphaFoldDB" id="A0A6J8EAR3"/>
<accession>A0A6J8EAR3</accession>
<protein>
    <submittedName>
        <fullName evidence="3">Uncharacterized protein</fullName>
    </submittedName>
</protein>
<keyword evidence="1" id="KW-0175">Coiled coil</keyword>
<evidence type="ECO:0000313" key="4">
    <source>
        <dbReference type="Proteomes" id="UP000507470"/>
    </source>
</evidence>
<dbReference type="Proteomes" id="UP000507470">
    <property type="component" value="Unassembled WGS sequence"/>
</dbReference>
<name>A0A6J8EAR3_MYTCO</name>
<gene>
    <name evidence="3" type="ORF">MCOR_50393</name>
</gene>
<feature type="coiled-coil region" evidence="1">
    <location>
        <begin position="221"/>
        <end position="251"/>
    </location>
</feature>
<evidence type="ECO:0000256" key="2">
    <source>
        <dbReference type="SAM" id="MobiDB-lite"/>
    </source>
</evidence>
<dbReference type="EMBL" id="CACVKT020008820">
    <property type="protein sequence ID" value="CAC5417919.1"/>
    <property type="molecule type" value="Genomic_DNA"/>
</dbReference>
<reference evidence="3 4" key="1">
    <citation type="submission" date="2020-06" db="EMBL/GenBank/DDBJ databases">
        <authorList>
            <person name="Li R."/>
            <person name="Bekaert M."/>
        </authorList>
    </citation>
    <scope>NUCLEOTIDE SEQUENCE [LARGE SCALE GENOMIC DNA]</scope>
    <source>
        <strain evidence="4">wild</strain>
    </source>
</reference>
<evidence type="ECO:0000313" key="3">
    <source>
        <dbReference type="EMBL" id="CAC5417919.1"/>
    </source>
</evidence>
<feature type="region of interest" description="Disordered" evidence="2">
    <location>
        <begin position="1"/>
        <end position="28"/>
    </location>
</feature>